<keyword evidence="3" id="KW-1185">Reference proteome</keyword>
<reference evidence="2" key="1">
    <citation type="journal article" date="2023" name="Phytobiomes J">
        <title>Deciphering the key players within the bacterial microbiota associated with aerial crown gall tumors on rhododendron: Insights into the gallobiome.</title>
        <authorList>
            <person name="Kuzmanovic N."/>
            <person name="Nesme J."/>
            <person name="Wolf J."/>
            <person name="Neumann-Schaal M."/>
            <person name="Petersen J."/>
            <person name="Fernandez-Gnecco G."/>
            <person name="Sproeer C."/>
            <person name="Bunk B."/>
            <person name="Overmann J."/>
            <person name="Sorensen S.J."/>
            <person name="Idczak E."/>
            <person name="Smalla K."/>
        </authorList>
    </citation>
    <scope>NUCLEOTIDE SEQUENCE [LARGE SCALE GENOMIC DNA]</scope>
    <source>
        <strain evidence="2">Rho-14.1</strain>
    </source>
</reference>
<name>A0ABU4W519_9HYPH</name>
<evidence type="ECO:0000256" key="1">
    <source>
        <dbReference type="SAM" id="MobiDB-lite"/>
    </source>
</evidence>
<dbReference type="EMBL" id="JAVRAD010000026">
    <property type="protein sequence ID" value="MDX8332869.1"/>
    <property type="molecule type" value="Genomic_DNA"/>
</dbReference>
<organism evidence="2 3">
    <name type="scientific">Agrobacterium rosae</name>
    <dbReference type="NCBI Taxonomy" id="1972867"/>
    <lineage>
        <taxon>Bacteria</taxon>
        <taxon>Pseudomonadati</taxon>
        <taxon>Pseudomonadota</taxon>
        <taxon>Alphaproteobacteria</taxon>
        <taxon>Hyphomicrobiales</taxon>
        <taxon>Rhizobiaceae</taxon>
        <taxon>Rhizobium/Agrobacterium group</taxon>
        <taxon>Agrobacterium</taxon>
    </lineage>
</organism>
<gene>
    <name evidence="2" type="ORF">RMS29_27100</name>
</gene>
<dbReference type="Proteomes" id="UP001277561">
    <property type="component" value="Unassembled WGS sequence"/>
</dbReference>
<evidence type="ECO:0000313" key="2">
    <source>
        <dbReference type="EMBL" id="MDX8332869.1"/>
    </source>
</evidence>
<sequence>MTQPDELKTAARKLANLVEFDMNGTSGKGGNGGLMSDDTLRAAHEVHAILNRPPVIAHRDDIAVDNFAIAMKEKMAAKRAAGLDIWHDRNLCTQKSLSDHLLRHAHKDDPIDVANFAMMLHQRAERIAPTPVTITCNLEVIGRDKLMAAMEAITGKLQLEACTTASAPTAGMQKSPRQDGQPQIMTASEISDQFESADWYWRTMDPDDSGDYADERKHRQKISLTAPTAVSASPVECRASVSGSTVSIEIEGTTDQIDAKISEIEGCYPSPAYGTWFNWPPGLLFTSGEKKGQPNTHLAPSDIGGGRWIARGNRSTSSD</sequence>
<proteinExistence type="predicted"/>
<feature type="region of interest" description="Disordered" evidence="1">
    <location>
        <begin position="288"/>
        <end position="319"/>
    </location>
</feature>
<comment type="caution">
    <text evidence="2">The sequence shown here is derived from an EMBL/GenBank/DDBJ whole genome shotgun (WGS) entry which is preliminary data.</text>
</comment>
<protein>
    <submittedName>
        <fullName evidence="2">Uncharacterized protein</fullName>
    </submittedName>
</protein>
<accession>A0ABU4W519</accession>
<evidence type="ECO:0000313" key="3">
    <source>
        <dbReference type="Proteomes" id="UP001277561"/>
    </source>
</evidence>
<dbReference type="RefSeq" id="WP_320188893.1">
    <property type="nucleotide sequence ID" value="NZ_CP192772.1"/>
</dbReference>